<reference evidence="1 2" key="1">
    <citation type="submission" date="2022-07" db="EMBL/GenBank/DDBJ databases">
        <title>Mucilaginibacter sp. JC4.</title>
        <authorList>
            <person name="Le V."/>
            <person name="Ko S.-R."/>
            <person name="Ahn C.-Y."/>
            <person name="Oh H.-M."/>
        </authorList>
    </citation>
    <scope>NUCLEOTIDE SEQUENCE [LARGE SCALE GENOMIC DNA]</scope>
    <source>
        <strain evidence="1 2">JC4</strain>
    </source>
</reference>
<keyword evidence="2" id="KW-1185">Reference proteome</keyword>
<name>A0ABT1T5X2_9SPHI</name>
<dbReference type="Proteomes" id="UP001204376">
    <property type="component" value="Unassembled WGS sequence"/>
</dbReference>
<accession>A0ABT1T5X2</accession>
<dbReference type="EMBL" id="JANHOH010000005">
    <property type="protein sequence ID" value="MCQ6960011.1"/>
    <property type="molecule type" value="Genomic_DNA"/>
</dbReference>
<gene>
    <name evidence="1" type="ORF">NPE20_18680</name>
</gene>
<comment type="caution">
    <text evidence="1">The sequence shown here is derived from an EMBL/GenBank/DDBJ whole genome shotgun (WGS) entry which is preliminary data.</text>
</comment>
<dbReference type="RefSeq" id="WP_256540200.1">
    <property type="nucleotide sequence ID" value="NZ_JANHOH010000005.1"/>
</dbReference>
<evidence type="ECO:0008006" key="3">
    <source>
        <dbReference type="Google" id="ProtNLM"/>
    </source>
</evidence>
<dbReference type="Gene3D" id="1.20.120.450">
    <property type="entry name" value="dinb family like domain"/>
    <property type="match status" value="1"/>
</dbReference>
<protein>
    <recommendedName>
        <fullName evidence="3">DUF1569 domain-containing protein</fullName>
    </recommendedName>
</protein>
<evidence type="ECO:0000313" key="1">
    <source>
        <dbReference type="EMBL" id="MCQ6960011.1"/>
    </source>
</evidence>
<organism evidence="1 2">
    <name type="scientific">Mucilaginibacter aquariorum</name>
    <dbReference type="NCBI Taxonomy" id="2967225"/>
    <lineage>
        <taxon>Bacteria</taxon>
        <taxon>Pseudomonadati</taxon>
        <taxon>Bacteroidota</taxon>
        <taxon>Sphingobacteriia</taxon>
        <taxon>Sphingobacteriales</taxon>
        <taxon>Sphingobacteriaceae</taxon>
        <taxon>Mucilaginibacter</taxon>
    </lineage>
</organism>
<dbReference type="SUPFAM" id="SSF109854">
    <property type="entry name" value="DinB/YfiT-like putative metalloenzymes"/>
    <property type="match status" value="1"/>
</dbReference>
<proteinExistence type="predicted"/>
<sequence length="152" mass="17437">MSLLVDTANRKNLHELLLTLNPAAVPLWGKMTPQQMVEHLIENVQYANGTLIPTCRRTAEEAYKAKQVSIYTDVQIPKNLFLGPLPDEYCYADLQTAIKQLMTDLEIFDQYFKTPGTTAIHGGFGPMDYQEWVIWHSKHFTHHFKQFGLLEG</sequence>
<evidence type="ECO:0000313" key="2">
    <source>
        <dbReference type="Proteomes" id="UP001204376"/>
    </source>
</evidence>
<dbReference type="InterPro" id="IPR034660">
    <property type="entry name" value="DinB/YfiT-like"/>
</dbReference>